<dbReference type="EMBL" id="CAMKVN010006173">
    <property type="protein sequence ID" value="CAI2189997.1"/>
    <property type="molecule type" value="Genomic_DNA"/>
</dbReference>
<dbReference type="Proteomes" id="UP001153678">
    <property type="component" value="Unassembled WGS sequence"/>
</dbReference>
<dbReference type="SUPFAM" id="SSF47095">
    <property type="entry name" value="HMG-box"/>
    <property type="match status" value="1"/>
</dbReference>
<keyword evidence="1" id="KW-0472">Membrane</keyword>
<sequence length="247" mass="28350">MPKTIKQKNNYRVIDSYCISILSLIELATIIIITFSNRRSLLPEIVIAIKAPSNNKKAKPFPNAFITYKKALIKENRIRNIKLPPMGQLSKIVSLYLNEEPENVKEFYRSISEKAKSLYKQNEIQIVFDKHMNEVDSDQRGTHLAHLAAMDLILAAHMNYANNTQTKEVEDMIHAPNSSSGYLTIEDSTIGVMTPCYDNGTTSISHVENCPKHNFLGDPNDQEYKQMLMQININLFIHDLRQNYLYN</sequence>
<dbReference type="InterPro" id="IPR036910">
    <property type="entry name" value="HMG_box_dom_sf"/>
</dbReference>
<gene>
    <name evidence="2" type="ORF">FWILDA_LOCUS14356</name>
</gene>
<name>A0A9W4T2D1_9GLOM</name>
<protein>
    <submittedName>
        <fullName evidence="2">9164_t:CDS:1</fullName>
    </submittedName>
</protein>
<reference evidence="2" key="1">
    <citation type="submission" date="2022-08" db="EMBL/GenBank/DDBJ databases">
        <authorList>
            <person name="Kallberg Y."/>
            <person name="Tangrot J."/>
            <person name="Rosling A."/>
        </authorList>
    </citation>
    <scope>NUCLEOTIDE SEQUENCE</scope>
    <source>
        <strain evidence="2">Wild A</strain>
    </source>
</reference>
<keyword evidence="1" id="KW-0812">Transmembrane</keyword>
<keyword evidence="1" id="KW-1133">Transmembrane helix</keyword>
<evidence type="ECO:0000313" key="2">
    <source>
        <dbReference type="EMBL" id="CAI2189997.1"/>
    </source>
</evidence>
<feature type="transmembrane region" description="Helical" evidence="1">
    <location>
        <begin position="12"/>
        <end position="35"/>
    </location>
</feature>
<evidence type="ECO:0000256" key="1">
    <source>
        <dbReference type="SAM" id="Phobius"/>
    </source>
</evidence>
<proteinExistence type="predicted"/>
<evidence type="ECO:0000313" key="3">
    <source>
        <dbReference type="Proteomes" id="UP001153678"/>
    </source>
</evidence>
<keyword evidence="3" id="KW-1185">Reference proteome</keyword>
<dbReference type="AlphaFoldDB" id="A0A9W4T2D1"/>
<accession>A0A9W4T2D1</accession>
<organism evidence="2 3">
    <name type="scientific">Funneliformis geosporum</name>
    <dbReference type="NCBI Taxonomy" id="1117311"/>
    <lineage>
        <taxon>Eukaryota</taxon>
        <taxon>Fungi</taxon>
        <taxon>Fungi incertae sedis</taxon>
        <taxon>Mucoromycota</taxon>
        <taxon>Glomeromycotina</taxon>
        <taxon>Glomeromycetes</taxon>
        <taxon>Glomerales</taxon>
        <taxon>Glomeraceae</taxon>
        <taxon>Funneliformis</taxon>
    </lineage>
</organism>
<comment type="caution">
    <text evidence="2">The sequence shown here is derived from an EMBL/GenBank/DDBJ whole genome shotgun (WGS) entry which is preliminary data.</text>
</comment>